<reference evidence="2 3" key="1">
    <citation type="journal article" date="2019" name="Nat. Ecol. Evol.">
        <title>Megaphylogeny resolves global patterns of mushroom evolution.</title>
        <authorList>
            <person name="Varga T."/>
            <person name="Krizsan K."/>
            <person name="Foldi C."/>
            <person name="Dima B."/>
            <person name="Sanchez-Garcia M."/>
            <person name="Sanchez-Ramirez S."/>
            <person name="Szollosi G.J."/>
            <person name="Szarkandi J.G."/>
            <person name="Papp V."/>
            <person name="Albert L."/>
            <person name="Andreopoulos W."/>
            <person name="Angelini C."/>
            <person name="Antonin V."/>
            <person name="Barry K.W."/>
            <person name="Bougher N.L."/>
            <person name="Buchanan P."/>
            <person name="Buyck B."/>
            <person name="Bense V."/>
            <person name="Catcheside P."/>
            <person name="Chovatia M."/>
            <person name="Cooper J."/>
            <person name="Damon W."/>
            <person name="Desjardin D."/>
            <person name="Finy P."/>
            <person name="Geml J."/>
            <person name="Haridas S."/>
            <person name="Hughes K."/>
            <person name="Justo A."/>
            <person name="Karasinski D."/>
            <person name="Kautmanova I."/>
            <person name="Kiss B."/>
            <person name="Kocsube S."/>
            <person name="Kotiranta H."/>
            <person name="LaButti K.M."/>
            <person name="Lechner B.E."/>
            <person name="Liimatainen K."/>
            <person name="Lipzen A."/>
            <person name="Lukacs Z."/>
            <person name="Mihaltcheva S."/>
            <person name="Morgado L.N."/>
            <person name="Niskanen T."/>
            <person name="Noordeloos M.E."/>
            <person name="Ohm R.A."/>
            <person name="Ortiz-Santana B."/>
            <person name="Ovrebo C."/>
            <person name="Racz N."/>
            <person name="Riley R."/>
            <person name="Savchenko A."/>
            <person name="Shiryaev A."/>
            <person name="Soop K."/>
            <person name="Spirin V."/>
            <person name="Szebenyi C."/>
            <person name="Tomsovsky M."/>
            <person name="Tulloss R.E."/>
            <person name="Uehling J."/>
            <person name="Grigoriev I.V."/>
            <person name="Vagvolgyi C."/>
            <person name="Papp T."/>
            <person name="Martin F.M."/>
            <person name="Miettinen O."/>
            <person name="Hibbett D.S."/>
            <person name="Nagy L.G."/>
        </authorList>
    </citation>
    <scope>NUCLEOTIDE SEQUENCE [LARGE SCALE GENOMIC DNA]</scope>
    <source>
        <strain evidence="2 3">OMC1185</strain>
    </source>
</reference>
<feature type="region of interest" description="Disordered" evidence="1">
    <location>
        <begin position="220"/>
        <end position="246"/>
    </location>
</feature>
<feature type="compositionally biased region" description="Polar residues" evidence="1">
    <location>
        <begin position="283"/>
        <end position="304"/>
    </location>
</feature>
<dbReference type="AlphaFoldDB" id="A0A5C3N321"/>
<dbReference type="STRING" id="5364.A0A5C3N321"/>
<feature type="region of interest" description="Disordered" evidence="1">
    <location>
        <begin position="1"/>
        <end position="38"/>
    </location>
</feature>
<accession>A0A5C3N321</accession>
<keyword evidence="3" id="KW-1185">Reference proteome</keyword>
<name>A0A5C3N321_9AGAM</name>
<feature type="region of interest" description="Disordered" evidence="1">
    <location>
        <begin position="126"/>
        <end position="155"/>
    </location>
</feature>
<evidence type="ECO:0000313" key="2">
    <source>
        <dbReference type="EMBL" id="TFK51442.1"/>
    </source>
</evidence>
<evidence type="ECO:0000256" key="1">
    <source>
        <dbReference type="SAM" id="MobiDB-lite"/>
    </source>
</evidence>
<gene>
    <name evidence="2" type="ORF">OE88DRAFT_1547697</name>
</gene>
<feature type="compositionally biased region" description="Low complexity" evidence="1">
    <location>
        <begin position="129"/>
        <end position="143"/>
    </location>
</feature>
<dbReference type="OrthoDB" id="3039272at2759"/>
<feature type="region of interest" description="Disordered" evidence="1">
    <location>
        <begin position="277"/>
        <end position="312"/>
    </location>
</feature>
<protein>
    <submittedName>
        <fullName evidence="2">Uncharacterized protein</fullName>
    </submittedName>
</protein>
<sequence length="328" mass="34405">MAERSELSLSFAPGYGSGGRVSNPFEDPFEDSERPVSGVQRASVISGLGTAVPWLPASRPHSLVNSGPYADTSAFASSEQLFVSPAGPRVSIVGYGQGEPTAGGDSLRTRGGMPSNLRRLSHLRDEIDGSSSESSHGSVVFRSPSSLENDSPISVVSSQGIPEAIAPPAPVEVTATAPPVRPPPVPLHQLVVQASAANLSTLRRPNHPGKVPDWKELTTSAATGSSAENPFLSPPMPSPAGSLGTTRQGLLKLNERANNSSSNVSFRDDVDYSRPLAEGVHNRTPSSATARTGNTFGGQRSTPATIFEDPFQSLFDDSVSQLTRETDH</sequence>
<proteinExistence type="predicted"/>
<dbReference type="Proteomes" id="UP000305948">
    <property type="component" value="Unassembled WGS sequence"/>
</dbReference>
<feature type="compositionally biased region" description="Polar residues" evidence="1">
    <location>
        <begin position="144"/>
        <end position="155"/>
    </location>
</feature>
<organism evidence="2 3">
    <name type="scientific">Heliocybe sulcata</name>
    <dbReference type="NCBI Taxonomy" id="5364"/>
    <lineage>
        <taxon>Eukaryota</taxon>
        <taxon>Fungi</taxon>
        <taxon>Dikarya</taxon>
        <taxon>Basidiomycota</taxon>
        <taxon>Agaricomycotina</taxon>
        <taxon>Agaricomycetes</taxon>
        <taxon>Gloeophyllales</taxon>
        <taxon>Gloeophyllaceae</taxon>
        <taxon>Heliocybe</taxon>
    </lineage>
</organism>
<dbReference type="EMBL" id="ML213511">
    <property type="protein sequence ID" value="TFK51442.1"/>
    <property type="molecule type" value="Genomic_DNA"/>
</dbReference>
<evidence type="ECO:0000313" key="3">
    <source>
        <dbReference type="Proteomes" id="UP000305948"/>
    </source>
</evidence>